<evidence type="ECO:0000313" key="1">
    <source>
        <dbReference type="EMBL" id="RUQ97116.1"/>
    </source>
</evidence>
<proteinExistence type="predicted"/>
<dbReference type="PANTHER" id="PTHR37816:SF1">
    <property type="entry name" value="TOXIN"/>
    <property type="match status" value="1"/>
</dbReference>
<dbReference type="OrthoDB" id="3199600at2"/>
<name>A0A3S0X3T8_9MICO</name>
<sequence length="194" mass="22565">MTIERRRRTPRPDPIRGRAARRILVAGASGAGKSTMALALSERLSLPYTELDSLYHGPSWTPRETFVADVAEITAADAWVSEWQYRSVRPLLLERAELIVCLDYSRVLVMSRVLRRTVRRRLRREELWNGNREPALHTFFTDPDHIVRWSWSTFGRNRRTLRELDHTPPVGLQVVRLRSPRAARRWLDSLSPTS</sequence>
<dbReference type="Gene3D" id="3.40.50.300">
    <property type="entry name" value="P-loop containing nucleotide triphosphate hydrolases"/>
    <property type="match status" value="1"/>
</dbReference>
<dbReference type="AlphaFoldDB" id="A0A3S0X3T8"/>
<dbReference type="EMBL" id="RZGZ01000006">
    <property type="protein sequence ID" value="RUQ97116.1"/>
    <property type="molecule type" value="Genomic_DNA"/>
</dbReference>
<protein>
    <submittedName>
        <fullName evidence="1">AAA family ATPase</fullName>
    </submittedName>
</protein>
<organism evidence="1 2">
    <name type="scientific">Labedella endophytica</name>
    <dbReference type="NCBI Taxonomy" id="1523160"/>
    <lineage>
        <taxon>Bacteria</taxon>
        <taxon>Bacillati</taxon>
        <taxon>Actinomycetota</taxon>
        <taxon>Actinomycetes</taxon>
        <taxon>Micrococcales</taxon>
        <taxon>Microbacteriaceae</taxon>
        <taxon>Labedella</taxon>
    </lineage>
</organism>
<evidence type="ECO:0000313" key="2">
    <source>
        <dbReference type="Proteomes" id="UP000274909"/>
    </source>
</evidence>
<keyword evidence="2" id="KW-1185">Reference proteome</keyword>
<accession>A0A3S0X3T8</accession>
<dbReference type="InterPro" id="IPR027417">
    <property type="entry name" value="P-loop_NTPase"/>
</dbReference>
<reference evidence="1 2" key="1">
    <citation type="submission" date="2018-12" db="EMBL/GenBank/DDBJ databases">
        <authorList>
            <person name="Li F."/>
        </authorList>
    </citation>
    <scope>NUCLEOTIDE SEQUENCE [LARGE SCALE GENOMIC DNA]</scope>
    <source>
        <strain evidence="1 2">EGI 6500705</strain>
    </source>
</reference>
<dbReference type="InterPro" id="IPR052922">
    <property type="entry name" value="Cytidylate_Kinase-2"/>
</dbReference>
<dbReference type="SUPFAM" id="SSF52540">
    <property type="entry name" value="P-loop containing nucleoside triphosphate hydrolases"/>
    <property type="match status" value="1"/>
</dbReference>
<dbReference type="Proteomes" id="UP000274909">
    <property type="component" value="Unassembled WGS sequence"/>
</dbReference>
<dbReference type="PANTHER" id="PTHR37816">
    <property type="entry name" value="YALI0E33011P"/>
    <property type="match status" value="1"/>
</dbReference>
<comment type="caution">
    <text evidence="1">The sequence shown here is derived from an EMBL/GenBank/DDBJ whole genome shotgun (WGS) entry which is preliminary data.</text>
</comment>
<gene>
    <name evidence="1" type="ORF">ELQ94_16290</name>
</gene>